<dbReference type="Proteomes" id="UP000059680">
    <property type="component" value="Chromosome 5"/>
</dbReference>
<keyword evidence="3" id="KW-1185">Reference proteome</keyword>
<reference evidence="2 3" key="2">
    <citation type="journal article" date="2013" name="Plant Cell Physiol.">
        <title>Rice Annotation Project Database (RAP-DB): an integrative and interactive database for rice genomics.</title>
        <authorList>
            <person name="Sakai H."/>
            <person name="Lee S.S."/>
            <person name="Tanaka T."/>
            <person name="Numa H."/>
            <person name="Kim J."/>
            <person name="Kawahara Y."/>
            <person name="Wakimoto H."/>
            <person name="Yang C.C."/>
            <person name="Iwamoto M."/>
            <person name="Abe T."/>
            <person name="Yamada Y."/>
            <person name="Muto A."/>
            <person name="Inokuchi H."/>
            <person name="Ikemura T."/>
            <person name="Matsumoto T."/>
            <person name="Sasaki T."/>
            <person name="Itoh T."/>
        </authorList>
    </citation>
    <scope>NUCLEOTIDE SEQUENCE [LARGE SCALE GENOMIC DNA]</scope>
    <source>
        <strain evidence="3">cv. Nipponbare</strain>
    </source>
</reference>
<dbReference type="InParanoid" id="A0A0P0WJE0"/>
<evidence type="ECO:0000313" key="3">
    <source>
        <dbReference type="Proteomes" id="UP000059680"/>
    </source>
</evidence>
<accession>A0A0P0WJE0</accession>
<organism evidence="2 3">
    <name type="scientific">Oryza sativa subsp. japonica</name>
    <name type="common">Rice</name>
    <dbReference type="NCBI Taxonomy" id="39947"/>
    <lineage>
        <taxon>Eukaryota</taxon>
        <taxon>Viridiplantae</taxon>
        <taxon>Streptophyta</taxon>
        <taxon>Embryophyta</taxon>
        <taxon>Tracheophyta</taxon>
        <taxon>Spermatophyta</taxon>
        <taxon>Magnoliopsida</taxon>
        <taxon>Liliopsida</taxon>
        <taxon>Poales</taxon>
        <taxon>Poaceae</taxon>
        <taxon>BOP clade</taxon>
        <taxon>Oryzoideae</taxon>
        <taxon>Oryzeae</taxon>
        <taxon>Oryzinae</taxon>
        <taxon>Oryza</taxon>
        <taxon>Oryza sativa</taxon>
    </lineage>
</organism>
<name>A0A0P0WJE0_ORYSJ</name>
<proteinExistence type="predicted"/>
<sequence>MVGRGAGQRWSVSAPARWRFPRYIEIDDTIPARVSGRSWSARGEGGGSGVDGARRAGEAAPGRRVRWRGGFNASGAGEQRRRRCAARRRRSRRLGHVLSAPPPYR</sequence>
<feature type="region of interest" description="Disordered" evidence="1">
    <location>
        <begin position="36"/>
        <end position="105"/>
    </location>
</feature>
<reference evidence="2 3" key="3">
    <citation type="journal article" date="2013" name="Rice">
        <title>Improvement of the Oryza sativa Nipponbare reference genome using next generation sequence and optical map data.</title>
        <authorList>
            <person name="Kawahara Y."/>
            <person name="de la Bastide M."/>
            <person name="Hamilton J.P."/>
            <person name="Kanamori H."/>
            <person name="McCombie W.R."/>
            <person name="Ouyang S."/>
            <person name="Schwartz D.C."/>
            <person name="Tanaka T."/>
            <person name="Wu J."/>
            <person name="Zhou S."/>
            <person name="Childs K.L."/>
            <person name="Davidson R.M."/>
            <person name="Lin H."/>
            <person name="Quesada-Ocampo L."/>
            <person name="Vaillancourt B."/>
            <person name="Sakai H."/>
            <person name="Lee S.S."/>
            <person name="Kim J."/>
            <person name="Numa H."/>
            <person name="Itoh T."/>
            <person name="Buell C.R."/>
            <person name="Matsumoto T."/>
        </authorList>
    </citation>
    <scope>NUCLEOTIDE SEQUENCE [LARGE SCALE GENOMIC DNA]</scope>
    <source>
        <strain evidence="3">cv. Nipponbare</strain>
    </source>
</reference>
<evidence type="ECO:0000256" key="1">
    <source>
        <dbReference type="SAM" id="MobiDB-lite"/>
    </source>
</evidence>
<gene>
    <name evidence="2" type="ordered locus">Os05g0220975</name>
    <name evidence="2" type="ORF">OSNPB_050220975</name>
</gene>
<dbReference type="EMBL" id="AP014961">
    <property type="protein sequence ID" value="BAS92860.1"/>
    <property type="molecule type" value="Genomic_DNA"/>
</dbReference>
<dbReference type="AlphaFoldDB" id="A0A0P0WJE0"/>
<protein>
    <submittedName>
        <fullName evidence="2">Os05g0220975 protein</fullName>
    </submittedName>
</protein>
<evidence type="ECO:0000313" key="2">
    <source>
        <dbReference type="EMBL" id="BAS92860.1"/>
    </source>
</evidence>
<dbReference type="PaxDb" id="39947-A0A0P0WJE0"/>
<feature type="compositionally biased region" description="Basic residues" evidence="1">
    <location>
        <begin position="80"/>
        <end position="95"/>
    </location>
</feature>
<reference evidence="3" key="1">
    <citation type="journal article" date="2005" name="Nature">
        <title>The map-based sequence of the rice genome.</title>
        <authorList>
            <consortium name="International rice genome sequencing project (IRGSP)"/>
            <person name="Matsumoto T."/>
            <person name="Wu J."/>
            <person name="Kanamori H."/>
            <person name="Katayose Y."/>
            <person name="Fujisawa M."/>
            <person name="Namiki N."/>
            <person name="Mizuno H."/>
            <person name="Yamamoto K."/>
            <person name="Antonio B.A."/>
            <person name="Baba T."/>
            <person name="Sakata K."/>
            <person name="Nagamura Y."/>
            <person name="Aoki H."/>
            <person name="Arikawa K."/>
            <person name="Arita K."/>
            <person name="Bito T."/>
            <person name="Chiden Y."/>
            <person name="Fujitsuka N."/>
            <person name="Fukunaka R."/>
            <person name="Hamada M."/>
            <person name="Harada C."/>
            <person name="Hayashi A."/>
            <person name="Hijishita S."/>
            <person name="Honda M."/>
            <person name="Hosokawa S."/>
            <person name="Ichikawa Y."/>
            <person name="Idonuma A."/>
            <person name="Iijima M."/>
            <person name="Ikeda M."/>
            <person name="Ikeno M."/>
            <person name="Ito K."/>
            <person name="Ito S."/>
            <person name="Ito T."/>
            <person name="Ito Y."/>
            <person name="Ito Y."/>
            <person name="Iwabuchi A."/>
            <person name="Kamiya K."/>
            <person name="Karasawa W."/>
            <person name="Kurita K."/>
            <person name="Katagiri S."/>
            <person name="Kikuta A."/>
            <person name="Kobayashi H."/>
            <person name="Kobayashi N."/>
            <person name="Machita K."/>
            <person name="Maehara T."/>
            <person name="Masukawa M."/>
            <person name="Mizubayashi T."/>
            <person name="Mukai Y."/>
            <person name="Nagasaki H."/>
            <person name="Nagata Y."/>
            <person name="Naito S."/>
            <person name="Nakashima M."/>
            <person name="Nakama Y."/>
            <person name="Nakamichi Y."/>
            <person name="Nakamura M."/>
            <person name="Meguro A."/>
            <person name="Negishi M."/>
            <person name="Ohta I."/>
            <person name="Ohta T."/>
            <person name="Okamoto M."/>
            <person name="Ono N."/>
            <person name="Saji S."/>
            <person name="Sakaguchi M."/>
            <person name="Sakai K."/>
            <person name="Shibata M."/>
            <person name="Shimokawa T."/>
            <person name="Song J."/>
            <person name="Takazaki Y."/>
            <person name="Terasawa K."/>
            <person name="Tsugane M."/>
            <person name="Tsuji K."/>
            <person name="Ueda S."/>
            <person name="Waki K."/>
            <person name="Yamagata H."/>
            <person name="Yamamoto M."/>
            <person name="Yamamoto S."/>
            <person name="Yamane H."/>
            <person name="Yoshiki S."/>
            <person name="Yoshihara R."/>
            <person name="Yukawa K."/>
            <person name="Zhong H."/>
            <person name="Yano M."/>
            <person name="Yuan Q."/>
            <person name="Ouyang S."/>
            <person name="Liu J."/>
            <person name="Jones K.M."/>
            <person name="Gansberger K."/>
            <person name="Moffat K."/>
            <person name="Hill J."/>
            <person name="Bera J."/>
            <person name="Fadrosh D."/>
            <person name="Jin S."/>
            <person name="Johri S."/>
            <person name="Kim M."/>
            <person name="Overton L."/>
            <person name="Reardon M."/>
            <person name="Tsitrin T."/>
            <person name="Vuong H."/>
            <person name="Weaver B."/>
            <person name="Ciecko A."/>
            <person name="Tallon L."/>
            <person name="Jackson J."/>
            <person name="Pai G."/>
            <person name="Aken S.V."/>
            <person name="Utterback T."/>
            <person name="Reidmuller S."/>
            <person name="Feldblyum T."/>
            <person name="Hsiao J."/>
            <person name="Zismann V."/>
            <person name="Iobst S."/>
            <person name="de Vazeille A.R."/>
            <person name="Buell C.R."/>
            <person name="Ying K."/>
            <person name="Li Y."/>
            <person name="Lu T."/>
            <person name="Huang Y."/>
            <person name="Zhao Q."/>
            <person name="Feng Q."/>
            <person name="Zhang L."/>
            <person name="Zhu J."/>
            <person name="Weng Q."/>
            <person name="Mu J."/>
            <person name="Lu Y."/>
            <person name="Fan D."/>
            <person name="Liu Y."/>
            <person name="Guan J."/>
            <person name="Zhang Y."/>
            <person name="Yu S."/>
            <person name="Liu X."/>
            <person name="Zhang Y."/>
            <person name="Hong G."/>
            <person name="Han B."/>
            <person name="Choisne N."/>
            <person name="Demange N."/>
            <person name="Orjeda G."/>
            <person name="Samain S."/>
            <person name="Cattolico L."/>
            <person name="Pelletier E."/>
            <person name="Couloux A."/>
            <person name="Segurens B."/>
            <person name="Wincker P."/>
            <person name="D'Hont A."/>
            <person name="Scarpelli C."/>
            <person name="Weissenbach J."/>
            <person name="Salanoubat M."/>
            <person name="Quetier F."/>
            <person name="Yu Y."/>
            <person name="Kim H.R."/>
            <person name="Rambo T."/>
            <person name="Currie J."/>
            <person name="Collura K."/>
            <person name="Luo M."/>
            <person name="Yang T."/>
            <person name="Ammiraju J.S.S."/>
            <person name="Engler F."/>
            <person name="Soderlund C."/>
            <person name="Wing R.A."/>
            <person name="Palmer L.E."/>
            <person name="de la Bastide M."/>
            <person name="Spiegel L."/>
            <person name="Nascimento L."/>
            <person name="Zutavern T."/>
            <person name="O'Shaughnessy A."/>
            <person name="Dike S."/>
            <person name="Dedhia N."/>
            <person name="Preston R."/>
            <person name="Balija V."/>
            <person name="McCombie W.R."/>
            <person name="Chow T."/>
            <person name="Chen H."/>
            <person name="Chung M."/>
            <person name="Chen C."/>
            <person name="Shaw J."/>
            <person name="Wu H."/>
            <person name="Hsiao K."/>
            <person name="Chao Y."/>
            <person name="Chu M."/>
            <person name="Cheng C."/>
            <person name="Hour A."/>
            <person name="Lee P."/>
            <person name="Lin S."/>
            <person name="Lin Y."/>
            <person name="Liou J."/>
            <person name="Liu S."/>
            <person name="Hsing Y."/>
            <person name="Raghuvanshi S."/>
            <person name="Mohanty A."/>
            <person name="Bharti A.K."/>
            <person name="Gaur A."/>
            <person name="Gupta V."/>
            <person name="Kumar D."/>
            <person name="Ravi V."/>
            <person name="Vij S."/>
            <person name="Kapur A."/>
            <person name="Khurana P."/>
            <person name="Khurana P."/>
            <person name="Khurana J.P."/>
            <person name="Tyagi A.K."/>
            <person name="Gaikwad K."/>
            <person name="Singh A."/>
            <person name="Dalal V."/>
            <person name="Srivastava S."/>
            <person name="Dixit A."/>
            <person name="Pal A.K."/>
            <person name="Ghazi I.A."/>
            <person name="Yadav M."/>
            <person name="Pandit A."/>
            <person name="Bhargava A."/>
            <person name="Sureshbabu K."/>
            <person name="Batra K."/>
            <person name="Sharma T.R."/>
            <person name="Mohapatra T."/>
            <person name="Singh N.K."/>
            <person name="Messing J."/>
            <person name="Nelson A.B."/>
            <person name="Fuks G."/>
            <person name="Kavchok S."/>
            <person name="Keizer G."/>
            <person name="Linton E."/>
            <person name="Llaca V."/>
            <person name="Song R."/>
            <person name="Tanyolac B."/>
            <person name="Young S."/>
            <person name="Ho-Il K."/>
            <person name="Hahn J.H."/>
            <person name="Sangsakoo G."/>
            <person name="Vanavichit A."/>
            <person name="de Mattos Luiz.A.T."/>
            <person name="Zimmer P.D."/>
            <person name="Malone G."/>
            <person name="Dellagostin O."/>
            <person name="de Oliveira A.C."/>
            <person name="Bevan M."/>
            <person name="Bancroft I."/>
            <person name="Minx P."/>
            <person name="Cordum H."/>
            <person name="Wilson R."/>
            <person name="Cheng Z."/>
            <person name="Jin W."/>
            <person name="Jiang J."/>
            <person name="Leong S.A."/>
            <person name="Iwama H."/>
            <person name="Gojobori T."/>
            <person name="Itoh T."/>
            <person name="Niimura Y."/>
            <person name="Fujii Y."/>
            <person name="Habara T."/>
            <person name="Sakai H."/>
            <person name="Sato Y."/>
            <person name="Wilson G."/>
            <person name="Kumar K."/>
            <person name="McCouch S."/>
            <person name="Juretic N."/>
            <person name="Hoen D."/>
            <person name="Wright S."/>
            <person name="Bruskiewich R."/>
            <person name="Bureau T."/>
            <person name="Miyao A."/>
            <person name="Hirochika H."/>
            <person name="Nishikawa T."/>
            <person name="Kadowaki K."/>
            <person name="Sugiura M."/>
            <person name="Burr B."/>
            <person name="Sasaki T."/>
        </authorList>
    </citation>
    <scope>NUCLEOTIDE SEQUENCE [LARGE SCALE GENOMIC DNA]</scope>
    <source>
        <strain evidence="3">cv. Nipponbare</strain>
    </source>
</reference>